<keyword evidence="4 7" id="KW-0812">Transmembrane</keyword>
<name>A0ABN3HS90_9ACTN</name>
<keyword evidence="9" id="KW-1185">Reference proteome</keyword>
<comment type="subcellular location">
    <subcellularLocation>
        <location evidence="1">Cell membrane</location>
        <topology evidence="1">Multi-pass membrane protein</topology>
    </subcellularLocation>
</comment>
<evidence type="ECO:0000313" key="8">
    <source>
        <dbReference type="EMBL" id="GAA2386582.1"/>
    </source>
</evidence>
<feature type="transmembrane region" description="Helical" evidence="7">
    <location>
        <begin position="289"/>
        <end position="306"/>
    </location>
</feature>
<dbReference type="InterPro" id="IPR018383">
    <property type="entry name" value="UPF0324_pro"/>
</dbReference>
<feature type="transmembrane region" description="Helical" evidence="7">
    <location>
        <begin position="221"/>
        <end position="241"/>
    </location>
</feature>
<evidence type="ECO:0000256" key="3">
    <source>
        <dbReference type="ARBA" id="ARBA00022475"/>
    </source>
</evidence>
<feature type="transmembrane region" description="Helical" evidence="7">
    <location>
        <begin position="21"/>
        <end position="43"/>
    </location>
</feature>
<reference evidence="8 9" key="1">
    <citation type="journal article" date="2019" name="Int. J. Syst. Evol. Microbiol.">
        <title>The Global Catalogue of Microorganisms (GCM) 10K type strain sequencing project: providing services to taxonomists for standard genome sequencing and annotation.</title>
        <authorList>
            <consortium name="The Broad Institute Genomics Platform"/>
            <consortium name="The Broad Institute Genome Sequencing Center for Infectious Disease"/>
            <person name="Wu L."/>
            <person name="Ma J."/>
        </authorList>
    </citation>
    <scope>NUCLEOTIDE SEQUENCE [LARGE SCALE GENOMIC DNA]</scope>
    <source>
        <strain evidence="8 9">JCM 16227</strain>
    </source>
</reference>
<keyword evidence="5 7" id="KW-1133">Transmembrane helix</keyword>
<dbReference type="PANTHER" id="PTHR30106:SF2">
    <property type="entry name" value="UPF0324 INNER MEMBRANE PROTEIN YEIH"/>
    <property type="match status" value="1"/>
</dbReference>
<evidence type="ECO:0000256" key="6">
    <source>
        <dbReference type="ARBA" id="ARBA00023136"/>
    </source>
</evidence>
<feature type="transmembrane region" description="Helical" evidence="7">
    <location>
        <begin position="163"/>
        <end position="183"/>
    </location>
</feature>
<feature type="transmembrane region" description="Helical" evidence="7">
    <location>
        <begin position="261"/>
        <end position="283"/>
    </location>
</feature>
<evidence type="ECO:0000256" key="2">
    <source>
        <dbReference type="ARBA" id="ARBA00007977"/>
    </source>
</evidence>
<organism evidence="8 9">
    <name type="scientific">Gordonia cholesterolivorans</name>
    <dbReference type="NCBI Taxonomy" id="559625"/>
    <lineage>
        <taxon>Bacteria</taxon>
        <taxon>Bacillati</taxon>
        <taxon>Actinomycetota</taxon>
        <taxon>Actinomycetes</taxon>
        <taxon>Mycobacteriales</taxon>
        <taxon>Gordoniaceae</taxon>
        <taxon>Gordonia</taxon>
    </lineage>
</organism>
<evidence type="ECO:0000256" key="5">
    <source>
        <dbReference type="ARBA" id="ARBA00022989"/>
    </source>
</evidence>
<comment type="similarity">
    <text evidence="2">Belongs to the UPF0324 family.</text>
</comment>
<accession>A0ABN3HS90</accession>
<keyword evidence="6 7" id="KW-0472">Membrane</keyword>
<dbReference type="EMBL" id="BAAARB010000016">
    <property type="protein sequence ID" value="GAA2386582.1"/>
    <property type="molecule type" value="Genomic_DNA"/>
</dbReference>
<comment type="caution">
    <text evidence="8">The sequence shown here is derived from an EMBL/GenBank/DDBJ whole genome shotgun (WGS) entry which is preliminary data.</text>
</comment>
<evidence type="ECO:0000313" key="9">
    <source>
        <dbReference type="Proteomes" id="UP001501170"/>
    </source>
</evidence>
<dbReference type="Proteomes" id="UP001501170">
    <property type="component" value="Unassembled WGS sequence"/>
</dbReference>
<protein>
    <submittedName>
        <fullName evidence="8">YeiH family protein</fullName>
    </submittedName>
</protein>
<evidence type="ECO:0000256" key="4">
    <source>
        <dbReference type="ARBA" id="ARBA00022692"/>
    </source>
</evidence>
<feature type="transmembrane region" description="Helical" evidence="7">
    <location>
        <begin position="49"/>
        <end position="67"/>
    </location>
</feature>
<gene>
    <name evidence="8" type="ORF">GCM10009855_28400</name>
</gene>
<evidence type="ECO:0000256" key="7">
    <source>
        <dbReference type="SAM" id="Phobius"/>
    </source>
</evidence>
<dbReference type="Pfam" id="PF03601">
    <property type="entry name" value="Cons_hypoth698"/>
    <property type="match status" value="1"/>
</dbReference>
<sequence length="340" mass="33863">MTQTLHRAGKSGRGDRPDPRAVVPGLLICGAVALAATGITMLLPAVSPLLLAIVIGAVVANVVRLPAAAAPGLTLASKTLLRIGVALLGLQLVLGDVLGLGFGMILVVVAIVVGGIVGGLLIGRALGIPFARRLLIACGMSICGAAAVAAVDGVVEADDEDTATAVGTVVIFGTLMIPAIPLLSHAMGLSDEVAGLWAGGSIHEVAQVVAAGGMIGGGALTVAVVVKLARVMMLAPVVTVLSIRQRRATGVAGKRPPIVPLFVVGFVACAILRSTGVLPSAVISVGHEAQVVLLTIAMAALGLGVRMEVMRRVGWRPFVQAALTTVLVAGVALGGVLLAG</sequence>
<evidence type="ECO:0000256" key="1">
    <source>
        <dbReference type="ARBA" id="ARBA00004651"/>
    </source>
</evidence>
<feature type="transmembrane region" description="Helical" evidence="7">
    <location>
        <begin position="318"/>
        <end position="339"/>
    </location>
</feature>
<keyword evidence="3" id="KW-1003">Cell membrane</keyword>
<dbReference type="PANTHER" id="PTHR30106">
    <property type="entry name" value="INNER MEMBRANE PROTEIN YEIH-RELATED"/>
    <property type="match status" value="1"/>
</dbReference>
<proteinExistence type="inferred from homology"/>
<feature type="transmembrane region" description="Helical" evidence="7">
    <location>
        <begin position="100"/>
        <end position="122"/>
    </location>
</feature>
<feature type="transmembrane region" description="Helical" evidence="7">
    <location>
        <begin position="134"/>
        <end position="151"/>
    </location>
</feature>
<dbReference type="RefSeq" id="WP_006897477.1">
    <property type="nucleotide sequence ID" value="NZ_BAAARB010000016.1"/>
</dbReference>
<feature type="transmembrane region" description="Helical" evidence="7">
    <location>
        <begin position="79"/>
        <end position="94"/>
    </location>
</feature>
<feature type="transmembrane region" description="Helical" evidence="7">
    <location>
        <begin position="195"/>
        <end position="215"/>
    </location>
</feature>